<protein>
    <submittedName>
        <fullName evidence="2">Uncharacterized protein</fullName>
    </submittedName>
</protein>
<accession>A0A4P9W168</accession>
<proteinExistence type="predicted"/>
<gene>
    <name evidence="2" type="ORF">BDK51DRAFT_48369</name>
</gene>
<sequence>MVSLAARRQRSCFRVLSNSSPVVGASDSHLVSSRGDLPPSDLPDLPIPTPTFRPSQPTLSHYLLLSSPVRPVHCRFSVLRVCWAGLAGPPLLFPAIGGHPLWRLLAVKMGVSTSPHANPPFDQHHLPLPPTGPDGQLETAPTTPANRSLRDHQLNGIAPDSVAAKVINICQTAFQDMVSINMIFAHLLADETTALSRGKVALVKGFFRHGTVYT</sequence>
<feature type="region of interest" description="Disordered" evidence="1">
    <location>
        <begin position="116"/>
        <end position="146"/>
    </location>
</feature>
<reference evidence="3" key="1">
    <citation type="journal article" date="2018" name="Nat. Microbiol.">
        <title>Leveraging single-cell genomics to expand the fungal tree of life.</title>
        <authorList>
            <person name="Ahrendt S.R."/>
            <person name="Quandt C.A."/>
            <person name="Ciobanu D."/>
            <person name="Clum A."/>
            <person name="Salamov A."/>
            <person name="Andreopoulos B."/>
            <person name="Cheng J.F."/>
            <person name="Woyke T."/>
            <person name="Pelin A."/>
            <person name="Henrissat B."/>
            <person name="Reynolds N.K."/>
            <person name="Benny G.L."/>
            <person name="Smith M.E."/>
            <person name="James T.Y."/>
            <person name="Grigoriev I.V."/>
        </authorList>
    </citation>
    <scope>NUCLEOTIDE SEQUENCE [LARGE SCALE GENOMIC DNA]</scope>
</reference>
<keyword evidence="3" id="KW-1185">Reference proteome</keyword>
<dbReference type="EMBL" id="KZ999428">
    <property type="protein sequence ID" value="RKO85085.1"/>
    <property type="molecule type" value="Genomic_DNA"/>
</dbReference>
<evidence type="ECO:0000256" key="1">
    <source>
        <dbReference type="SAM" id="MobiDB-lite"/>
    </source>
</evidence>
<organism evidence="2 3">
    <name type="scientific">Blyttiomyces helicus</name>
    <dbReference type="NCBI Taxonomy" id="388810"/>
    <lineage>
        <taxon>Eukaryota</taxon>
        <taxon>Fungi</taxon>
        <taxon>Fungi incertae sedis</taxon>
        <taxon>Chytridiomycota</taxon>
        <taxon>Chytridiomycota incertae sedis</taxon>
        <taxon>Chytridiomycetes</taxon>
        <taxon>Chytridiomycetes incertae sedis</taxon>
        <taxon>Blyttiomyces</taxon>
    </lineage>
</organism>
<evidence type="ECO:0000313" key="3">
    <source>
        <dbReference type="Proteomes" id="UP000269721"/>
    </source>
</evidence>
<evidence type="ECO:0000313" key="2">
    <source>
        <dbReference type="EMBL" id="RKO85085.1"/>
    </source>
</evidence>
<name>A0A4P9W168_9FUNG</name>
<feature type="region of interest" description="Disordered" evidence="1">
    <location>
        <begin position="23"/>
        <end position="43"/>
    </location>
</feature>
<dbReference type="AlphaFoldDB" id="A0A4P9W168"/>
<dbReference type="Proteomes" id="UP000269721">
    <property type="component" value="Unassembled WGS sequence"/>
</dbReference>